<reference evidence="1" key="1">
    <citation type="journal article" date="2020" name="BMC Genomics">
        <title>Correction to: Identification and distribution of gene clusters required for synthesis of sphingolipid metabolism inhibitors in diverse species of the filamentous fungus Fusarium.</title>
        <authorList>
            <person name="Kim H.S."/>
            <person name="Lohmar J.M."/>
            <person name="Busman M."/>
            <person name="Brown D.W."/>
            <person name="Naumann T.A."/>
            <person name="Divon H.H."/>
            <person name="Lysoe E."/>
            <person name="Uhlig S."/>
            <person name="Proctor R.H."/>
        </authorList>
    </citation>
    <scope>NUCLEOTIDE SEQUENCE</scope>
    <source>
        <strain evidence="1">NRRL 45417</strain>
    </source>
</reference>
<organism evidence="1 2">
    <name type="scientific">Fusarium gaditjirri</name>
    <dbReference type="NCBI Taxonomy" id="282569"/>
    <lineage>
        <taxon>Eukaryota</taxon>
        <taxon>Fungi</taxon>
        <taxon>Dikarya</taxon>
        <taxon>Ascomycota</taxon>
        <taxon>Pezizomycotina</taxon>
        <taxon>Sordariomycetes</taxon>
        <taxon>Hypocreomycetidae</taxon>
        <taxon>Hypocreales</taxon>
        <taxon>Nectriaceae</taxon>
        <taxon>Fusarium</taxon>
        <taxon>Fusarium nisikadoi species complex</taxon>
    </lineage>
</organism>
<accession>A0A8H4TNE8</accession>
<evidence type="ECO:0000313" key="2">
    <source>
        <dbReference type="Proteomes" id="UP000604273"/>
    </source>
</evidence>
<dbReference type="EMBL" id="JABFAI010000008">
    <property type="protein sequence ID" value="KAF4961103.1"/>
    <property type="molecule type" value="Genomic_DNA"/>
</dbReference>
<gene>
    <name evidence="1" type="ORF">FGADI_519</name>
</gene>
<proteinExistence type="predicted"/>
<comment type="caution">
    <text evidence="1">The sequence shown here is derived from an EMBL/GenBank/DDBJ whole genome shotgun (WGS) entry which is preliminary data.</text>
</comment>
<protein>
    <submittedName>
        <fullName evidence="1">Uncharacterized protein</fullName>
    </submittedName>
</protein>
<keyword evidence="2" id="KW-1185">Reference proteome</keyword>
<name>A0A8H4TNE8_9HYPO</name>
<dbReference type="Proteomes" id="UP000604273">
    <property type="component" value="Unassembled WGS sequence"/>
</dbReference>
<evidence type="ECO:0000313" key="1">
    <source>
        <dbReference type="EMBL" id="KAF4961103.1"/>
    </source>
</evidence>
<sequence length="229" mass="25763">MPRHNGISYELLFHTPGLSFPAITRRSQHFTSACLRVFIGLETSQPSITPTSAAVEDKICEFLTECYNNFHSLTICPTHDFMARPCACHAAETQYYNQIGSSLNKSWKRFIDSSDIKAIIEAILYARIEAIKDKGPIITHTDNLILLNAHILVCTFAEFKHSHGYRHVDGLFWTVTGAIEQKQEAQTRKETLLKQREAKSVKPVPGKGDVSATDVADTEEKFVMLPTCY</sequence>
<dbReference type="AlphaFoldDB" id="A0A8H4TNE8"/>
<dbReference type="OrthoDB" id="4977079at2759"/>
<reference evidence="1" key="2">
    <citation type="submission" date="2020-05" db="EMBL/GenBank/DDBJ databases">
        <authorList>
            <person name="Kim H.-S."/>
            <person name="Proctor R.H."/>
            <person name="Brown D.W."/>
        </authorList>
    </citation>
    <scope>NUCLEOTIDE SEQUENCE</scope>
    <source>
        <strain evidence="1">NRRL 45417</strain>
    </source>
</reference>